<name>E5ARV2_MYCRK</name>
<dbReference type="KEGG" id="brh:RBRH_00157"/>
<dbReference type="EMBL" id="FR687359">
    <property type="protein sequence ID" value="CBW75334.1"/>
    <property type="molecule type" value="Genomic_DNA"/>
</dbReference>
<dbReference type="STRING" id="882378.RBRH_00157"/>
<reference evidence="1 2" key="1">
    <citation type="journal article" date="2011" name="J. Bacteriol.">
        <title>Complete genome sequence of Burkholderia rhizoxinica, an endosymbiont of Rhizopus microsporus.</title>
        <authorList>
            <person name="Lackner G."/>
            <person name="Moebius N."/>
            <person name="Partida-Martinez L."/>
            <person name="Hertweck C."/>
        </authorList>
    </citation>
    <scope>NUCLEOTIDE SEQUENCE [LARGE SCALE GENOMIC DNA]</scope>
    <source>
        <strain evidence="2">DSM 19002 / CIP 109453 / HKI 454</strain>
    </source>
</reference>
<proteinExistence type="predicted"/>
<gene>
    <name evidence="1" type="ordered locus">RBRH_00157</name>
</gene>
<organism evidence="1 2">
    <name type="scientific">Mycetohabitans rhizoxinica (strain DSM 19002 / CIP 109453 / HKI 454)</name>
    <name type="common">Paraburkholderia rhizoxinica</name>
    <dbReference type="NCBI Taxonomy" id="882378"/>
    <lineage>
        <taxon>Bacteria</taxon>
        <taxon>Pseudomonadati</taxon>
        <taxon>Pseudomonadota</taxon>
        <taxon>Betaproteobacteria</taxon>
        <taxon>Burkholderiales</taxon>
        <taxon>Burkholderiaceae</taxon>
        <taxon>Mycetohabitans</taxon>
    </lineage>
</organism>
<dbReference type="AlphaFoldDB" id="E5ARV2"/>
<evidence type="ECO:0000313" key="1">
    <source>
        <dbReference type="EMBL" id="CBW75334.1"/>
    </source>
</evidence>
<evidence type="ECO:0000313" key="2">
    <source>
        <dbReference type="Proteomes" id="UP000007437"/>
    </source>
</evidence>
<protein>
    <submittedName>
        <fullName evidence="1">Transposase</fullName>
    </submittedName>
</protein>
<accession>E5ARV2</accession>
<dbReference type="HOGENOM" id="CLU_3355090_0_0_4"/>
<dbReference type="Proteomes" id="UP000007437">
    <property type="component" value="Chromosome"/>
</dbReference>
<sequence>MGAWCVVRDVERQLDGLAQQSRAALKELIGPAVRRR</sequence>